<dbReference type="EMBL" id="WBSL01000012">
    <property type="protein sequence ID" value="MPY67966.1"/>
    <property type="molecule type" value="Genomic_DNA"/>
</dbReference>
<evidence type="ECO:0000313" key="2">
    <source>
        <dbReference type="EMBL" id="MPY67966.1"/>
    </source>
</evidence>
<gene>
    <name evidence="2" type="ORF">F8S09_14995</name>
</gene>
<reference evidence="2 3" key="1">
    <citation type="submission" date="2019-10" db="EMBL/GenBank/DDBJ databases">
        <title>Deinococcus sp. isolated from soil.</title>
        <authorList>
            <person name="Li Y."/>
            <person name="Wang J."/>
        </authorList>
    </citation>
    <scope>NUCLEOTIDE SEQUENCE [LARGE SCALE GENOMIC DNA]</scope>
    <source>
        <strain evidence="2 3">SDU3-2</strain>
    </source>
</reference>
<sequence length="664" mass="71163">MTTPRSVPRRWRLAAALTCAVLTGAAPALQLSPGGTARIDGHAAGTFDTLNSPAGFAGGLAWGPDGTAYTLDGTRLLYRWNAQTGRPLSRQVLTLPSSLPDAKADYGPRLLLDGYRADGGALTGPFIRVRGYKKATPYQTAYTLRADGRAVLGDICAPSQQHLVGCADGYGVTVLSPQQGRATLRLSGREGPVSDITLPAGQVLDVEPSPDGTRVAALRSVEKRDYDPNAALYLDVATRDGKVLSRQVLGSFGVRRDGEPQVRWVDAGRLLTATPQATSRVYSASGHQVSLWSLSGQGPRWTVGAGELRDAVPSPDGTLFLTVRNGSVPEVRRVSDGAFVRPLGTPVTASVPLPGGSALVALDTGDGQGELRVVRPGGQGRRLGGPGLEGVTRLVVSPDGQFIAAARSESVAVLDRAGRTLHTFALPENVYRTELSFSGPRTLFARLENGGDDWQGRTWDAVTGRLLGQEANARPVGTIQLRTEVRQRPGGGSQSRLSATDQRDRVLWQEAWRSTSRPYLLPSPDGRAVVRGVARRSKVQLEQADLYLYRLDPRTGQADPGLTLRTGDPEEAYRGLRLLDYARDRRHVLLYEASGDGCGAAFYGLRVADLETRREVKLPSALTTGLTRLTGCGYPTPWPTAAFTPEGTGLLVRDGNALNWWRLQ</sequence>
<proteinExistence type="predicted"/>
<feature type="chain" id="PRO_5031027736" evidence="1">
    <location>
        <begin position="29"/>
        <end position="664"/>
    </location>
</feature>
<dbReference type="Proteomes" id="UP000484842">
    <property type="component" value="Unassembled WGS sequence"/>
</dbReference>
<dbReference type="RefSeq" id="WP_152872278.1">
    <property type="nucleotide sequence ID" value="NZ_WBSL01000012.1"/>
</dbReference>
<dbReference type="InterPro" id="IPR011044">
    <property type="entry name" value="Quino_amine_DH_bsu"/>
</dbReference>
<dbReference type="InterPro" id="IPR015943">
    <property type="entry name" value="WD40/YVTN_repeat-like_dom_sf"/>
</dbReference>
<evidence type="ECO:0000256" key="1">
    <source>
        <dbReference type="SAM" id="SignalP"/>
    </source>
</evidence>
<evidence type="ECO:0000313" key="3">
    <source>
        <dbReference type="Proteomes" id="UP000484842"/>
    </source>
</evidence>
<name>A0A7X1NY54_9DEIO</name>
<dbReference type="SUPFAM" id="SSF50969">
    <property type="entry name" value="YVTN repeat-like/Quinoprotein amine dehydrogenase"/>
    <property type="match status" value="1"/>
</dbReference>
<accession>A0A7X1NY54</accession>
<protein>
    <submittedName>
        <fullName evidence="2">Uncharacterized protein</fullName>
    </submittedName>
</protein>
<comment type="caution">
    <text evidence="2">The sequence shown here is derived from an EMBL/GenBank/DDBJ whole genome shotgun (WGS) entry which is preliminary data.</text>
</comment>
<dbReference type="Gene3D" id="2.130.10.10">
    <property type="entry name" value="YVTN repeat-like/Quinoprotein amine dehydrogenase"/>
    <property type="match status" value="1"/>
</dbReference>
<feature type="signal peptide" evidence="1">
    <location>
        <begin position="1"/>
        <end position="28"/>
    </location>
</feature>
<keyword evidence="1" id="KW-0732">Signal</keyword>
<dbReference type="SUPFAM" id="SSF82171">
    <property type="entry name" value="DPP6 N-terminal domain-like"/>
    <property type="match status" value="1"/>
</dbReference>
<dbReference type="AlphaFoldDB" id="A0A7X1NY54"/>
<keyword evidence="3" id="KW-1185">Reference proteome</keyword>
<organism evidence="2 3">
    <name type="scientific">Deinococcus terrestris</name>
    <dbReference type="NCBI Taxonomy" id="2651870"/>
    <lineage>
        <taxon>Bacteria</taxon>
        <taxon>Thermotogati</taxon>
        <taxon>Deinococcota</taxon>
        <taxon>Deinococci</taxon>
        <taxon>Deinococcales</taxon>
        <taxon>Deinococcaceae</taxon>
        <taxon>Deinococcus</taxon>
    </lineage>
</organism>